<dbReference type="EMBL" id="BMXY01000003">
    <property type="protein sequence ID" value="GGZ67881.1"/>
    <property type="molecule type" value="Genomic_DNA"/>
</dbReference>
<dbReference type="Pfam" id="PF13302">
    <property type="entry name" value="Acetyltransf_3"/>
    <property type="match status" value="1"/>
</dbReference>
<evidence type="ECO:0000313" key="2">
    <source>
        <dbReference type="EMBL" id="GGZ67881.1"/>
    </source>
</evidence>
<dbReference type="InterPro" id="IPR051531">
    <property type="entry name" value="N-acetyltransferase"/>
</dbReference>
<dbReference type="PANTHER" id="PTHR43792">
    <property type="entry name" value="GNAT FAMILY, PUTATIVE (AFU_ORTHOLOGUE AFUA_3G00765)-RELATED-RELATED"/>
    <property type="match status" value="1"/>
</dbReference>
<proteinExistence type="predicted"/>
<comment type="caution">
    <text evidence="2">The sequence shown here is derived from an EMBL/GenBank/DDBJ whole genome shotgun (WGS) entry which is preliminary data.</text>
</comment>
<evidence type="ECO:0000259" key="1">
    <source>
        <dbReference type="Pfam" id="PF13302"/>
    </source>
</evidence>
<dbReference type="SUPFAM" id="SSF55729">
    <property type="entry name" value="Acyl-CoA N-acyltransferases (Nat)"/>
    <property type="match status" value="1"/>
</dbReference>
<dbReference type="InterPro" id="IPR000182">
    <property type="entry name" value="GNAT_dom"/>
</dbReference>
<sequence length="179" mass="19478">MTLATLSTPHLSMPPLQARHEALYTALYADPRVMSRIAAPLAPDEARRAFAAALSALDDPEPALRTWAVLERDTGRALGIGAMIRRERDTELGLMLLPAAWNARYSHEVIDALVAHAFDGLGIDRLVGICRAGANERMSRRLLRAHGFVDVTPDRPGTAQWALDRGDWLQPVGMPPAAG</sequence>
<keyword evidence="3" id="KW-1185">Reference proteome</keyword>
<dbReference type="PANTHER" id="PTHR43792:SF16">
    <property type="entry name" value="N-ACETYLTRANSFERASE DOMAIN-CONTAINING PROTEIN"/>
    <property type="match status" value="1"/>
</dbReference>
<dbReference type="Proteomes" id="UP000643403">
    <property type="component" value="Unassembled WGS sequence"/>
</dbReference>
<name>A0ABQ3C4J0_9GAMM</name>
<gene>
    <name evidence="2" type="ORF">GCM10008101_22710</name>
</gene>
<accession>A0ABQ3C4J0</accession>
<dbReference type="Gene3D" id="3.40.630.30">
    <property type="match status" value="1"/>
</dbReference>
<feature type="domain" description="N-acetyltransferase" evidence="1">
    <location>
        <begin position="14"/>
        <end position="148"/>
    </location>
</feature>
<protein>
    <recommendedName>
        <fullName evidence="1">N-acetyltransferase domain-containing protein</fullName>
    </recommendedName>
</protein>
<evidence type="ECO:0000313" key="3">
    <source>
        <dbReference type="Proteomes" id="UP000643403"/>
    </source>
</evidence>
<reference evidence="3" key="1">
    <citation type="journal article" date="2019" name="Int. J. Syst. Evol. Microbiol.">
        <title>The Global Catalogue of Microorganisms (GCM) 10K type strain sequencing project: providing services to taxonomists for standard genome sequencing and annotation.</title>
        <authorList>
            <consortium name="The Broad Institute Genomics Platform"/>
            <consortium name="The Broad Institute Genome Sequencing Center for Infectious Disease"/>
            <person name="Wu L."/>
            <person name="Ma J."/>
        </authorList>
    </citation>
    <scope>NUCLEOTIDE SEQUENCE [LARGE SCALE GENOMIC DNA]</scope>
    <source>
        <strain evidence="3">KCTC 22558</strain>
    </source>
</reference>
<dbReference type="RefSeq" id="WP_189450001.1">
    <property type="nucleotide sequence ID" value="NZ_BMXY01000003.1"/>
</dbReference>
<organism evidence="2 3">
    <name type="scientific">Cognatilysobacter xinjiangensis</name>
    <dbReference type="NCBI Taxonomy" id="546892"/>
    <lineage>
        <taxon>Bacteria</taxon>
        <taxon>Pseudomonadati</taxon>
        <taxon>Pseudomonadota</taxon>
        <taxon>Gammaproteobacteria</taxon>
        <taxon>Lysobacterales</taxon>
        <taxon>Lysobacteraceae</taxon>
        <taxon>Cognatilysobacter</taxon>
    </lineage>
</organism>
<dbReference type="InterPro" id="IPR016181">
    <property type="entry name" value="Acyl_CoA_acyltransferase"/>
</dbReference>